<dbReference type="PANTHER" id="PTHR10138:SF0">
    <property type="entry name" value="TRYPTOPHAN 2,3-DIOXYGENASE"/>
    <property type="match status" value="1"/>
</dbReference>
<proteinExistence type="predicted"/>
<dbReference type="PANTHER" id="PTHR10138">
    <property type="entry name" value="TRYPTOPHAN 2,3-DIOXYGENASE"/>
    <property type="match status" value="1"/>
</dbReference>
<keyword evidence="3" id="KW-1185">Reference proteome</keyword>
<dbReference type="AlphaFoldDB" id="A0A9X2NIG7"/>
<sequence length="269" mass="30786">MPCPRTSSTEEVPVAEPDRRNRAEHTAGTSYRDVLRLDRLLACQPESGAHDELLFIIVHQVHELWFKLMLFELQEARDLLLADRLDAAEHLLRRLVAVQNVLVSQWAVLDTMLPMDFLAFRNTLQGGSGFDSAQYREIEFLAGLKDSAYLDRARLTDTERERLTRRLAEPSLREAFIAVAERSGVDPLAKLWQDGYQDLSPERWELVRVAEALLDVDQAFGRWRTHHALSVERQIGYKAGTGGSSGVDYLFTRIAARLFPELWEIRSQL</sequence>
<dbReference type="RefSeq" id="WP_257925022.1">
    <property type="nucleotide sequence ID" value="NZ_JAMXQV010000025.1"/>
</dbReference>
<dbReference type="Proteomes" id="UP001144096">
    <property type="component" value="Unassembled WGS sequence"/>
</dbReference>
<dbReference type="SUPFAM" id="SSF140959">
    <property type="entry name" value="Indolic compounds 2,3-dioxygenase-like"/>
    <property type="match status" value="1"/>
</dbReference>
<dbReference type="GO" id="GO:0004833">
    <property type="term" value="F:L-tryptophan 2,3-dioxygenase activity"/>
    <property type="evidence" value="ECO:0007669"/>
    <property type="project" value="InterPro"/>
</dbReference>
<dbReference type="GO" id="GO:0019442">
    <property type="term" value="P:L-tryptophan catabolic process to acetyl-CoA"/>
    <property type="evidence" value="ECO:0007669"/>
    <property type="project" value="TreeGrafter"/>
</dbReference>
<dbReference type="Pfam" id="PF03301">
    <property type="entry name" value="Trp_dioxygenase"/>
    <property type="match status" value="2"/>
</dbReference>
<reference evidence="2" key="1">
    <citation type="submission" date="2022-06" db="EMBL/GenBank/DDBJ databases">
        <title>Amycolatopsis iheyaensis sp. nov., a new species of the genus Amycolatopsis isolated from soil in Iheya island, Japan.</title>
        <authorList>
            <person name="Ngamcharungchit C."/>
            <person name="Kanto H."/>
            <person name="Take A."/>
            <person name="Intra B."/>
            <person name="Matsumoto A."/>
            <person name="Panbangred W."/>
            <person name="Inahashi Y."/>
        </authorList>
    </citation>
    <scope>NUCLEOTIDE SEQUENCE</scope>
    <source>
        <strain evidence="2">OK19-0408</strain>
    </source>
</reference>
<dbReference type="InterPro" id="IPR004981">
    <property type="entry name" value="Trp_2_3_dOase"/>
</dbReference>
<dbReference type="GO" id="GO:0020037">
    <property type="term" value="F:heme binding"/>
    <property type="evidence" value="ECO:0007669"/>
    <property type="project" value="InterPro"/>
</dbReference>
<dbReference type="InterPro" id="IPR037217">
    <property type="entry name" value="Trp/Indoleamine_2_3_dOase-like"/>
</dbReference>
<accession>A0A9X2NIG7</accession>
<organism evidence="2 3">
    <name type="scientific">Amycolatopsis iheyensis</name>
    <dbReference type="NCBI Taxonomy" id="2945988"/>
    <lineage>
        <taxon>Bacteria</taxon>
        <taxon>Bacillati</taxon>
        <taxon>Actinomycetota</taxon>
        <taxon>Actinomycetes</taxon>
        <taxon>Pseudonocardiales</taxon>
        <taxon>Pseudonocardiaceae</taxon>
        <taxon>Amycolatopsis</taxon>
    </lineage>
</organism>
<gene>
    <name evidence="2" type="ORF">M8542_37085</name>
</gene>
<dbReference type="GO" id="GO:0046872">
    <property type="term" value="F:metal ion binding"/>
    <property type="evidence" value="ECO:0007669"/>
    <property type="project" value="InterPro"/>
</dbReference>
<dbReference type="EMBL" id="JAMXQV010000025">
    <property type="protein sequence ID" value="MCR6488458.1"/>
    <property type="molecule type" value="Genomic_DNA"/>
</dbReference>
<feature type="region of interest" description="Disordered" evidence="1">
    <location>
        <begin position="1"/>
        <end position="27"/>
    </location>
</feature>
<dbReference type="Gene3D" id="1.20.58.480">
    <property type="match status" value="1"/>
</dbReference>
<evidence type="ECO:0000256" key="1">
    <source>
        <dbReference type="SAM" id="MobiDB-lite"/>
    </source>
</evidence>
<evidence type="ECO:0000313" key="2">
    <source>
        <dbReference type="EMBL" id="MCR6488458.1"/>
    </source>
</evidence>
<evidence type="ECO:0000313" key="3">
    <source>
        <dbReference type="Proteomes" id="UP001144096"/>
    </source>
</evidence>
<name>A0A9X2NIG7_9PSEU</name>
<comment type="caution">
    <text evidence="2">The sequence shown here is derived from an EMBL/GenBank/DDBJ whole genome shotgun (WGS) entry which is preliminary data.</text>
</comment>
<feature type="compositionally biased region" description="Basic and acidic residues" evidence="1">
    <location>
        <begin position="16"/>
        <end position="25"/>
    </location>
</feature>
<dbReference type="GO" id="GO:0019441">
    <property type="term" value="P:L-tryptophan catabolic process to kynurenine"/>
    <property type="evidence" value="ECO:0007669"/>
    <property type="project" value="InterPro"/>
</dbReference>
<feature type="compositionally biased region" description="Polar residues" evidence="1">
    <location>
        <begin position="1"/>
        <end position="10"/>
    </location>
</feature>
<protein>
    <submittedName>
        <fullName evidence="2">Tryptophan 2,3-dioxygenase family protein</fullName>
    </submittedName>
</protein>